<dbReference type="AlphaFoldDB" id="A0A0N5A4H1"/>
<dbReference type="WBParaSite" id="PTRK_0001653375.1">
    <property type="protein sequence ID" value="PTRK_0001653375.1"/>
    <property type="gene ID" value="PTRK_0001653375"/>
</dbReference>
<organism evidence="1 2">
    <name type="scientific">Parastrongyloides trichosuri</name>
    <name type="common">Possum-specific nematode worm</name>
    <dbReference type="NCBI Taxonomy" id="131310"/>
    <lineage>
        <taxon>Eukaryota</taxon>
        <taxon>Metazoa</taxon>
        <taxon>Ecdysozoa</taxon>
        <taxon>Nematoda</taxon>
        <taxon>Chromadorea</taxon>
        <taxon>Rhabditida</taxon>
        <taxon>Tylenchina</taxon>
        <taxon>Panagrolaimomorpha</taxon>
        <taxon>Strongyloidoidea</taxon>
        <taxon>Strongyloididae</taxon>
        <taxon>Parastrongyloides</taxon>
    </lineage>
</organism>
<evidence type="ECO:0000313" key="2">
    <source>
        <dbReference type="WBParaSite" id="PTRK_0001653375.1"/>
    </source>
</evidence>
<dbReference type="Proteomes" id="UP000038045">
    <property type="component" value="Unplaced"/>
</dbReference>
<protein>
    <submittedName>
        <fullName evidence="2">Uncharacterized protein</fullName>
    </submittedName>
</protein>
<sequence>MKIPEWVEYVNIACSRMESIPNHKDNKYYFELMGSSFDCSLRIIRNGIILNITFLRNILNWQSVMKK</sequence>
<reference evidence="2" key="1">
    <citation type="submission" date="2017-02" db="UniProtKB">
        <authorList>
            <consortium name="WormBaseParasite"/>
        </authorList>
    </citation>
    <scope>IDENTIFICATION</scope>
</reference>
<accession>A0A0N5A4H1</accession>
<proteinExistence type="predicted"/>
<evidence type="ECO:0000313" key="1">
    <source>
        <dbReference type="Proteomes" id="UP000038045"/>
    </source>
</evidence>
<name>A0A0N5A4H1_PARTI</name>
<keyword evidence="1" id="KW-1185">Reference proteome</keyword>